<dbReference type="eggNOG" id="COG1595">
    <property type="taxonomic scope" value="Bacteria"/>
</dbReference>
<dbReference type="InterPro" id="IPR013249">
    <property type="entry name" value="RNA_pol_sigma70_r4_t2"/>
</dbReference>
<dbReference type="InterPro" id="IPR007627">
    <property type="entry name" value="RNA_pol_sigma70_r2"/>
</dbReference>
<dbReference type="Pfam" id="PF04542">
    <property type="entry name" value="Sigma70_r2"/>
    <property type="match status" value="1"/>
</dbReference>
<comment type="similarity">
    <text evidence="1">Belongs to the sigma-70 factor family. ECF subfamily.</text>
</comment>
<dbReference type="InterPro" id="IPR013325">
    <property type="entry name" value="RNA_pol_sigma_r2"/>
</dbReference>
<dbReference type="GO" id="GO:0003677">
    <property type="term" value="F:DNA binding"/>
    <property type="evidence" value="ECO:0007669"/>
    <property type="project" value="InterPro"/>
</dbReference>
<dbReference type="EMBL" id="AJJU01000002">
    <property type="protein sequence ID" value="EID76405.1"/>
    <property type="molecule type" value="Genomic_DNA"/>
</dbReference>
<dbReference type="Proteomes" id="UP000005938">
    <property type="component" value="Unassembled WGS sequence"/>
</dbReference>
<dbReference type="InterPro" id="IPR039425">
    <property type="entry name" value="RNA_pol_sigma-70-like"/>
</dbReference>
<dbReference type="NCBIfam" id="TIGR02937">
    <property type="entry name" value="sigma70-ECF"/>
    <property type="match status" value="1"/>
</dbReference>
<dbReference type="GO" id="GO:0006352">
    <property type="term" value="P:DNA-templated transcription initiation"/>
    <property type="evidence" value="ECO:0007669"/>
    <property type="project" value="InterPro"/>
</dbReference>
<dbReference type="AlphaFoldDB" id="I0WJ39"/>
<accession>I0WJ39</accession>
<name>I0WJ39_9FLAO</name>
<dbReference type="Gene3D" id="1.10.1740.10">
    <property type="match status" value="1"/>
</dbReference>
<dbReference type="InterPro" id="IPR036388">
    <property type="entry name" value="WH-like_DNA-bd_sf"/>
</dbReference>
<dbReference type="Pfam" id="PF08281">
    <property type="entry name" value="Sigma70_r4_2"/>
    <property type="match status" value="1"/>
</dbReference>
<evidence type="ECO:0000259" key="6">
    <source>
        <dbReference type="Pfam" id="PF08281"/>
    </source>
</evidence>
<reference evidence="7 8" key="1">
    <citation type="journal article" date="2012" name="J. Bacteriol.">
        <title>Genome Sequence of the Halotolerant Bacterium Imtechella halotolerans K1T.</title>
        <authorList>
            <person name="Kumar S."/>
            <person name="Vikram S."/>
            <person name="Subramanian S."/>
            <person name="Raghava G.P."/>
            <person name="Pinnaka A.K."/>
        </authorList>
    </citation>
    <scope>NUCLEOTIDE SEQUENCE [LARGE SCALE GENOMIC DNA]</scope>
    <source>
        <strain evidence="7 8">K1</strain>
    </source>
</reference>
<dbReference type="InterPro" id="IPR014327">
    <property type="entry name" value="RNA_pol_sigma70_bacteroid"/>
</dbReference>
<gene>
    <name evidence="7" type="ORF">W5A_00240</name>
</gene>
<evidence type="ECO:0000313" key="8">
    <source>
        <dbReference type="Proteomes" id="UP000005938"/>
    </source>
</evidence>
<evidence type="ECO:0000256" key="3">
    <source>
        <dbReference type="ARBA" id="ARBA00023082"/>
    </source>
</evidence>
<dbReference type="InterPro" id="IPR013324">
    <property type="entry name" value="RNA_pol_sigma_r3/r4-like"/>
</dbReference>
<evidence type="ECO:0000256" key="2">
    <source>
        <dbReference type="ARBA" id="ARBA00023015"/>
    </source>
</evidence>
<sequence>MNKISINNPYFITQLIEGNHNAYETLFHLYFEKLHYVAVSYIENTEDAKEIIQNIFLKVWKKKQILTPEMNLNAYLFKMVKNECLDYLKHTKVQLKYRKKLEIERAYLNEKALKNDPSQLLIESELQNKIEGLINQLPANCREVFIKSRIEGLKYAEIANELNISVKTVENQISKALRYLRHELQEYMGLFL</sequence>
<keyword evidence="4" id="KW-0804">Transcription</keyword>
<dbReference type="SUPFAM" id="SSF88659">
    <property type="entry name" value="Sigma3 and sigma4 domains of RNA polymerase sigma factors"/>
    <property type="match status" value="1"/>
</dbReference>
<dbReference type="SUPFAM" id="SSF88946">
    <property type="entry name" value="Sigma2 domain of RNA polymerase sigma factors"/>
    <property type="match status" value="1"/>
</dbReference>
<keyword evidence="8" id="KW-1185">Reference proteome</keyword>
<dbReference type="STRING" id="946077.W5A_00240"/>
<keyword evidence="3" id="KW-0731">Sigma factor</keyword>
<dbReference type="NCBIfam" id="TIGR02985">
    <property type="entry name" value="Sig70_bacteroi1"/>
    <property type="match status" value="1"/>
</dbReference>
<dbReference type="InterPro" id="IPR014284">
    <property type="entry name" value="RNA_pol_sigma-70_dom"/>
</dbReference>
<evidence type="ECO:0000256" key="1">
    <source>
        <dbReference type="ARBA" id="ARBA00010641"/>
    </source>
</evidence>
<protein>
    <submittedName>
        <fullName evidence="7">RNA polymerase ECF-type sigma factor</fullName>
    </submittedName>
</protein>
<feature type="domain" description="RNA polymerase sigma-70 region 2" evidence="5">
    <location>
        <begin position="27"/>
        <end position="90"/>
    </location>
</feature>
<dbReference type="RefSeq" id="WP_008236175.1">
    <property type="nucleotide sequence ID" value="NZ_AJJU01000002.1"/>
</dbReference>
<dbReference type="CDD" id="cd06171">
    <property type="entry name" value="Sigma70_r4"/>
    <property type="match status" value="1"/>
</dbReference>
<dbReference type="PANTHER" id="PTHR43133">
    <property type="entry name" value="RNA POLYMERASE ECF-TYPE SIGMA FACTO"/>
    <property type="match status" value="1"/>
</dbReference>
<evidence type="ECO:0000313" key="7">
    <source>
        <dbReference type="EMBL" id="EID76405.1"/>
    </source>
</evidence>
<dbReference type="GO" id="GO:0016987">
    <property type="term" value="F:sigma factor activity"/>
    <property type="evidence" value="ECO:0007669"/>
    <property type="project" value="UniProtKB-KW"/>
</dbReference>
<evidence type="ECO:0000259" key="5">
    <source>
        <dbReference type="Pfam" id="PF04542"/>
    </source>
</evidence>
<dbReference type="Gene3D" id="1.10.10.10">
    <property type="entry name" value="Winged helix-like DNA-binding domain superfamily/Winged helix DNA-binding domain"/>
    <property type="match status" value="1"/>
</dbReference>
<comment type="caution">
    <text evidence="7">The sequence shown here is derived from an EMBL/GenBank/DDBJ whole genome shotgun (WGS) entry which is preliminary data.</text>
</comment>
<proteinExistence type="inferred from homology"/>
<dbReference type="OrthoDB" id="1100095at2"/>
<organism evidence="7 8">
    <name type="scientific">Imtechella halotolerans K1</name>
    <dbReference type="NCBI Taxonomy" id="946077"/>
    <lineage>
        <taxon>Bacteria</taxon>
        <taxon>Pseudomonadati</taxon>
        <taxon>Bacteroidota</taxon>
        <taxon>Flavobacteriia</taxon>
        <taxon>Flavobacteriales</taxon>
        <taxon>Flavobacteriaceae</taxon>
        <taxon>Imtechella</taxon>
    </lineage>
</organism>
<feature type="domain" description="RNA polymerase sigma factor 70 region 4 type 2" evidence="6">
    <location>
        <begin position="129"/>
        <end position="179"/>
    </location>
</feature>
<evidence type="ECO:0000256" key="4">
    <source>
        <dbReference type="ARBA" id="ARBA00023163"/>
    </source>
</evidence>
<keyword evidence="2" id="KW-0805">Transcription regulation</keyword>
<dbReference type="PANTHER" id="PTHR43133:SF46">
    <property type="entry name" value="RNA POLYMERASE SIGMA-70 FACTOR ECF SUBFAMILY"/>
    <property type="match status" value="1"/>
</dbReference>